<dbReference type="RefSeq" id="WP_163674719.1">
    <property type="nucleotide sequence ID" value="NZ_AP022570.1"/>
</dbReference>
<protein>
    <submittedName>
        <fullName evidence="1">Putative NAD(P)H nitroreductase acg</fullName>
    </submittedName>
</protein>
<accession>A0A6N4VCL3</accession>
<dbReference type="GO" id="GO:0016491">
    <property type="term" value="F:oxidoreductase activity"/>
    <property type="evidence" value="ECO:0007669"/>
    <property type="project" value="InterPro"/>
</dbReference>
<organism evidence="1 2">
    <name type="scientific">Mycolicibacterium poriferae</name>
    <dbReference type="NCBI Taxonomy" id="39694"/>
    <lineage>
        <taxon>Bacteria</taxon>
        <taxon>Bacillati</taxon>
        <taxon>Actinomycetota</taxon>
        <taxon>Actinomycetes</taxon>
        <taxon>Mycobacteriales</taxon>
        <taxon>Mycobacteriaceae</taxon>
        <taxon>Mycolicibacterium</taxon>
    </lineage>
</organism>
<dbReference type="InterPro" id="IPR050627">
    <property type="entry name" value="Nitroreductase/BluB"/>
</dbReference>
<dbReference type="SUPFAM" id="SSF55469">
    <property type="entry name" value="FMN-dependent nitroreductase-like"/>
    <property type="match status" value="2"/>
</dbReference>
<evidence type="ECO:0000313" key="1">
    <source>
        <dbReference type="EMBL" id="BBX51830.1"/>
    </source>
</evidence>
<sequence>MTATQVRTELITEALRLACRAPSLHNSQPWRWVLTDDSVELFADPERFVRGADATGREALISCGAVLHHFRTAMAAAGWDTAVTRFPTADDPLHLASVQFTAARSVTEEQRGRADAILLRHTDRLPFVAPPDPEALMHALSAVAENHAVRLDVLSEDVHEFLAEASHLTEALRRYDAEYHTELSWWTADFVSDDGIPRTSLVTATESDRVQIGRNFPVVARTERRAEILDDRAAVLVLSTLDESRESILRCGEALSALLLNATEAGLSSCTLTHITEMAQGREVVAALVGTGTLPHVIVRLGQAPALAETPPPTPRRPIEHVLRIERSRPC</sequence>
<dbReference type="NCBIfam" id="NF047509">
    <property type="entry name" value="Rv3131_FMN_oxido"/>
    <property type="match status" value="1"/>
</dbReference>
<keyword evidence="2" id="KW-1185">Reference proteome</keyword>
<dbReference type="AlphaFoldDB" id="A0A6N4VCL3"/>
<evidence type="ECO:0000313" key="2">
    <source>
        <dbReference type="Proteomes" id="UP000466785"/>
    </source>
</evidence>
<dbReference type="PANTHER" id="PTHR23026:SF123">
    <property type="entry name" value="NAD(P)H NITROREDUCTASE RV3131-RELATED"/>
    <property type="match status" value="1"/>
</dbReference>
<dbReference type="EMBL" id="AP022570">
    <property type="protein sequence ID" value="BBX51830.1"/>
    <property type="molecule type" value="Genomic_DNA"/>
</dbReference>
<dbReference type="InterPro" id="IPR000415">
    <property type="entry name" value="Nitroreductase-like"/>
</dbReference>
<dbReference type="Proteomes" id="UP000466785">
    <property type="component" value="Chromosome"/>
</dbReference>
<dbReference type="PANTHER" id="PTHR23026">
    <property type="entry name" value="NADPH NITROREDUCTASE"/>
    <property type="match status" value="1"/>
</dbReference>
<name>A0A6N4VCL3_9MYCO</name>
<proteinExistence type="predicted"/>
<dbReference type="KEGG" id="mpof:MPOR_28560"/>
<gene>
    <name evidence="1" type="primary">acg_2</name>
    <name evidence="1" type="ORF">MPOR_28560</name>
</gene>
<dbReference type="Gene3D" id="3.40.109.10">
    <property type="entry name" value="NADH Oxidase"/>
    <property type="match status" value="2"/>
</dbReference>
<reference evidence="1 2" key="1">
    <citation type="journal article" date="2019" name="Emerg. Microbes Infect.">
        <title>Comprehensive subspecies identification of 175 nontuberculous mycobacteria species based on 7547 genomic profiles.</title>
        <authorList>
            <person name="Matsumoto Y."/>
            <person name="Kinjo T."/>
            <person name="Motooka D."/>
            <person name="Nabeya D."/>
            <person name="Jung N."/>
            <person name="Uechi K."/>
            <person name="Horii T."/>
            <person name="Iida T."/>
            <person name="Fujita J."/>
            <person name="Nakamura S."/>
        </authorList>
    </citation>
    <scope>NUCLEOTIDE SEQUENCE [LARGE SCALE GENOMIC DNA]</scope>
    <source>
        <strain evidence="1 2">JCM 12603</strain>
    </source>
</reference>